<proteinExistence type="inferred from homology"/>
<dbReference type="PANTHER" id="PTHR31964">
    <property type="entry name" value="ADENINE NUCLEOTIDE ALPHA HYDROLASES-LIKE SUPERFAMILY PROTEIN"/>
    <property type="match status" value="1"/>
</dbReference>
<sequence length="302" mass="33366">MNHRADAPLVAAVNGTAASGRALDWAADDARRRGLRLRIVYAFDWPLYHSIPRGLPRFDVNEFARRIVDEARERALERVPGLDVTAVHVTGDPEPVLLTESQKAHSMVVGAHRMTAVERVIPDSTALELLASASCPVVVVPDREPGPFRGRVVLAVDGSHSARAAAEWAFATADSWRAELRAVMVREEGRWWRLGALDDPAWTKPREVREEEEAKEARRARRMLAEAVEGYRERWPRIRVEEVVEKGHPVEALCDSARDCDLMVVGSHGRGGFTGMLLGSVSRNVISHSPAPVAVVRPAEHG</sequence>
<keyword evidence="4" id="KW-1185">Reference proteome</keyword>
<dbReference type="PANTHER" id="PTHR31964:SF113">
    <property type="entry name" value="USPA DOMAIN-CONTAINING PROTEIN"/>
    <property type="match status" value="1"/>
</dbReference>
<name>A0A840WQD4_9ACTN</name>
<dbReference type="Gene3D" id="3.40.50.620">
    <property type="entry name" value="HUPs"/>
    <property type="match status" value="2"/>
</dbReference>
<dbReference type="AlphaFoldDB" id="A0A840WQD4"/>
<dbReference type="InterPro" id="IPR014729">
    <property type="entry name" value="Rossmann-like_a/b/a_fold"/>
</dbReference>
<dbReference type="PRINTS" id="PR01438">
    <property type="entry name" value="UNVRSLSTRESS"/>
</dbReference>
<comment type="similarity">
    <text evidence="1">Belongs to the universal stress protein A family.</text>
</comment>
<feature type="domain" description="UspA" evidence="2">
    <location>
        <begin position="151"/>
        <end position="297"/>
    </location>
</feature>
<evidence type="ECO:0000313" key="3">
    <source>
        <dbReference type="EMBL" id="MBB5493916.1"/>
    </source>
</evidence>
<dbReference type="EMBL" id="JACHDO010000001">
    <property type="protein sequence ID" value="MBB5493916.1"/>
    <property type="molecule type" value="Genomic_DNA"/>
</dbReference>
<dbReference type="Proteomes" id="UP000579647">
    <property type="component" value="Unassembled WGS sequence"/>
</dbReference>
<organism evidence="3 4">
    <name type="scientific">Nocardiopsis metallicus</name>
    <dbReference type="NCBI Taxonomy" id="179819"/>
    <lineage>
        <taxon>Bacteria</taxon>
        <taxon>Bacillati</taxon>
        <taxon>Actinomycetota</taxon>
        <taxon>Actinomycetes</taxon>
        <taxon>Streptosporangiales</taxon>
        <taxon>Nocardiopsidaceae</taxon>
        <taxon>Nocardiopsis</taxon>
    </lineage>
</organism>
<reference evidence="3 4" key="1">
    <citation type="submission" date="2020-08" db="EMBL/GenBank/DDBJ databases">
        <title>Sequencing the genomes of 1000 actinobacteria strains.</title>
        <authorList>
            <person name="Klenk H.-P."/>
        </authorList>
    </citation>
    <scope>NUCLEOTIDE SEQUENCE [LARGE SCALE GENOMIC DNA]</scope>
    <source>
        <strain evidence="3 4">DSM 44598</strain>
    </source>
</reference>
<dbReference type="SUPFAM" id="SSF52402">
    <property type="entry name" value="Adenine nucleotide alpha hydrolases-like"/>
    <property type="match status" value="2"/>
</dbReference>
<dbReference type="InterPro" id="IPR006015">
    <property type="entry name" value="Universal_stress_UspA"/>
</dbReference>
<evidence type="ECO:0000259" key="2">
    <source>
        <dbReference type="Pfam" id="PF00582"/>
    </source>
</evidence>
<comment type="caution">
    <text evidence="3">The sequence shown here is derived from an EMBL/GenBank/DDBJ whole genome shotgun (WGS) entry which is preliminary data.</text>
</comment>
<dbReference type="RefSeq" id="WP_184367011.1">
    <property type="nucleotide sequence ID" value="NZ_BAAAKM010000090.1"/>
</dbReference>
<dbReference type="InterPro" id="IPR006016">
    <property type="entry name" value="UspA"/>
</dbReference>
<gene>
    <name evidence="3" type="ORF">HNR07_005053</name>
</gene>
<feature type="domain" description="UspA" evidence="2">
    <location>
        <begin position="9"/>
        <end position="141"/>
    </location>
</feature>
<evidence type="ECO:0000256" key="1">
    <source>
        <dbReference type="ARBA" id="ARBA00008791"/>
    </source>
</evidence>
<protein>
    <submittedName>
        <fullName evidence="3">Nucleotide-binding universal stress UspA family protein</fullName>
    </submittedName>
</protein>
<dbReference type="Pfam" id="PF00582">
    <property type="entry name" value="Usp"/>
    <property type="match status" value="2"/>
</dbReference>
<evidence type="ECO:0000313" key="4">
    <source>
        <dbReference type="Proteomes" id="UP000579647"/>
    </source>
</evidence>
<accession>A0A840WQD4</accession>